<dbReference type="InterPro" id="IPR046335">
    <property type="entry name" value="LacI/GalR-like_sensor"/>
</dbReference>
<dbReference type="PANTHER" id="PTHR30146:SF153">
    <property type="entry name" value="LACTOSE OPERON REPRESSOR"/>
    <property type="match status" value="1"/>
</dbReference>
<dbReference type="Pfam" id="PF13377">
    <property type="entry name" value="Peripla_BP_3"/>
    <property type="match status" value="1"/>
</dbReference>
<dbReference type="InterPro" id="IPR028082">
    <property type="entry name" value="Peripla_BP_I"/>
</dbReference>
<dbReference type="InterPro" id="IPR010982">
    <property type="entry name" value="Lambda_DNA-bd_dom_sf"/>
</dbReference>
<dbReference type="SMART" id="SM00354">
    <property type="entry name" value="HTH_LACI"/>
    <property type="match status" value="1"/>
</dbReference>
<dbReference type="PROSITE" id="PS50932">
    <property type="entry name" value="HTH_LACI_2"/>
    <property type="match status" value="1"/>
</dbReference>
<accession>A0ABP8KN78</accession>
<dbReference type="InterPro" id="IPR000843">
    <property type="entry name" value="HTH_LacI"/>
</dbReference>
<reference evidence="6" key="1">
    <citation type="journal article" date="2019" name="Int. J. Syst. Evol. Microbiol.">
        <title>The Global Catalogue of Microorganisms (GCM) 10K type strain sequencing project: providing services to taxonomists for standard genome sequencing and annotation.</title>
        <authorList>
            <consortium name="The Broad Institute Genomics Platform"/>
            <consortium name="The Broad Institute Genome Sequencing Center for Infectious Disease"/>
            <person name="Wu L."/>
            <person name="Ma J."/>
        </authorList>
    </citation>
    <scope>NUCLEOTIDE SEQUENCE [LARGE SCALE GENOMIC DNA]</scope>
    <source>
        <strain evidence="6">JCM 17809</strain>
    </source>
</reference>
<organism evidence="5 6">
    <name type="scientific">Fodinibacter luteus</name>
    <dbReference type="NCBI Taxonomy" id="552064"/>
    <lineage>
        <taxon>Bacteria</taxon>
        <taxon>Bacillati</taxon>
        <taxon>Actinomycetota</taxon>
        <taxon>Actinomycetes</taxon>
        <taxon>Micrococcales</taxon>
        <taxon>Intrasporangiaceae</taxon>
        <taxon>Fodinibacter (ex Wang et al. 2009)</taxon>
    </lineage>
</organism>
<name>A0ABP8KN78_9MICO</name>
<gene>
    <name evidence="5" type="ORF">GCM10023168_31320</name>
</gene>
<dbReference type="CDD" id="cd01392">
    <property type="entry name" value="HTH_LacI"/>
    <property type="match status" value="1"/>
</dbReference>
<dbReference type="EMBL" id="BAABGM010000022">
    <property type="protein sequence ID" value="GAA4411007.1"/>
    <property type="molecule type" value="Genomic_DNA"/>
</dbReference>
<evidence type="ECO:0000313" key="5">
    <source>
        <dbReference type="EMBL" id="GAA4411007.1"/>
    </source>
</evidence>
<dbReference type="PANTHER" id="PTHR30146">
    <property type="entry name" value="LACI-RELATED TRANSCRIPTIONAL REPRESSOR"/>
    <property type="match status" value="1"/>
</dbReference>
<evidence type="ECO:0000256" key="1">
    <source>
        <dbReference type="ARBA" id="ARBA00023015"/>
    </source>
</evidence>
<evidence type="ECO:0000256" key="3">
    <source>
        <dbReference type="ARBA" id="ARBA00023163"/>
    </source>
</evidence>
<evidence type="ECO:0000259" key="4">
    <source>
        <dbReference type="PROSITE" id="PS50932"/>
    </source>
</evidence>
<keyword evidence="2 5" id="KW-0238">DNA-binding</keyword>
<dbReference type="Gene3D" id="1.10.260.40">
    <property type="entry name" value="lambda repressor-like DNA-binding domains"/>
    <property type="match status" value="1"/>
</dbReference>
<keyword evidence="6" id="KW-1185">Reference proteome</keyword>
<dbReference type="PROSITE" id="PS00356">
    <property type="entry name" value="HTH_LACI_1"/>
    <property type="match status" value="1"/>
</dbReference>
<keyword evidence="1" id="KW-0805">Transcription regulation</keyword>
<evidence type="ECO:0000256" key="2">
    <source>
        <dbReference type="ARBA" id="ARBA00023125"/>
    </source>
</evidence>
<evidence type="ECO:0000313" key="6">
    <source>
        <dbReference type="Proteomes" id="UP001500945"/>
    </source>
</evidence>
<keyword evidence="3" id="KW-0804">Transcription</keyword>
<dbReference type="SUPFAM" id="SSF53822">
    <property type="entry name" value="Periplasmic binding protein-like I"/>
    <property type="match status" value="1"/>
</dbReference>
<dbReference type="SUPFAM" id="SSF47413">
    <property type="entry name" value="lambda repressor-like DNA-binding domains"/>
    <property type="match status" value="1"/>
</dbReference>
<sequence length="366" mass="38561">MSPTIFTHVREGASGAVVRVRPVNESRSARLADIAAQADVSEATVSRVLNARPGVSDATRQAVLTAIDVLGYDRPTRLKPKSALLVGLVMPELVNPIFPAFAQVIETALAAEGFTPVLCTQTPGGVHEDDYVQMLLDRGVSGIIFLSGQHADATSDPARYQALRERGLPIVLVNGWLAGVDAPFVSNDDVASMDLAVSHLVQLGHTEIGLALGPERYTPVVRKLQGFRAAMRDHLGADPAHLERLVTHTVFSLEGGAAAAGRLIGRGATAVICGSDLMALGAIRQARSMGLAVPRDVSVVGYDDSTMMGFTDPPLTTIRQSVEAMGDAAVRALLDEIGGEAPPSAEYVFRPELVVRGSTGAVPHRA</sequence>
<comment type="caution">
    <text evidence="5">The sequence shown here is derived from an EMBL/GenBank/DDBJ whole genome shotgun (WGS) entry which is preliminary data.</text>
</comment>
<dbReference type="Proteomes" id="UP001500945">
    <property type="component" value="Unassembled WGS sequence"/>
</dbReference>
<feature type="domain" description="HTH lacI-type" evidence="4">
    <location>
        <begin position="29"/>
        <end position="72"/>
    </location>
</feature>
<protein>
    <submittedName>
        <fullName evidence="5">LacI family DNA-binding transcriptional regulator</fullName>
    </submittedName>
</protein>
<proteinExistence type="predicted"/>
<dbReference type="GO" id="GO:0003677">
    <property type="term" value="F:DNA binding"/>
    <property type="evidence" value="ECO:0007669"/>
    <property type="project" value="UniProtKB-KW"/>
</dbReference>
<dbReference type="Pfam" id="PF00356">
    <property type="entry name" value="LacI"/>
    <property type="match status" value="1"/>
</dbReference>
<dbReference type="Gene3D" id="3.40.50.2300">
    <property type="match status" value="2"/>
</dbReference>